<gene>
    <name evidence="1" type="ORF">ATY37_19995</name>
</gene>
<reference evidence="2" key="1">
    <citation type="submission" date="2015-12" db="EMBL/GenBank/DDBJ databases">
        <authorList>
            <person name="Shamseldin A."/>
            <person name="Moawad H."/>
            <person name="Abd El-Rahim W.M."/>
            <person name="Sadowsky M.J."/>
        </authorList>
    </citation>
    <scope>NUCLEOTIDE SEQUENCE [LARGE SCALE GENOMIC DNA]</scope>
    <source>
        <strain evidence="2">2538-88</strain>
    </source>
</reference>
<accession>A0A151KUF4</accession>
<dbReference type="AlphaFoldDB" id="A0A151KUF4"/>
<protein>
    <submittedName>
        <fullName evidence="1">Uncharacterized protein</fullName>
    </submittedName>
</protein>
<dbReference type="RefSeq" id="WP_061897703.1">
    <property type="nucleotide sequence ID" value="NZ_CP195598.1"/>
</dbReference>
<comment type="caution">
    <text evidence="1">The sequence shown here is derived from an EMBL/GenBank/DDBJ whole genome shotgun (WGS) entry which is preliminary data.</text>
</comment>
<evidence type="ECO:0000313" key="2">
    <source>
        <dbReference type="Proteomes" id="UP000075346"/>
    </source>
</evidence>
<sequence length="143" mass="16037">MNYLEQSEIIYDAFLTQHGIHLFRKQDGNLISANSGNKSPYKILTEYRGLSIGVSFQHLKSPAIEVYLKENLTANQELSNAIFDTFSSIFSHYGVKFSSIKAEGAFDLYLAPFSLNGDNLRVACSILKDLSENFGELRRTSSV</sequence>
<dbReference type="Proteomes" id="UP000075346">
    <property type="component" value="Unassembled WGS sequence"/>
</dbReference>
<evidence type="ECO:0000313" key="1">
    <source>
        <dbReference type="EMBL" id="KYN84996.1"/>
    </source>
</evidence>
<organism evidence="1 2">
    <name type="scientific">Vibrio cidicii</name>
    <dbReference type="NCBI Taxonomy" id="1763883"/>
    <lineage>
        <taxon>Bacteria</taxon>
        <taxon>Pseudomonadati</taxon>
        <taxon>Pseudomonadota</taxon>
        <taxon>Gammaproteobacteria</taxon>
        <taxon>Vibrionales</taxon>
        <taxon>Vibrionaceae</taxon>
        <taxon>Vibrio</taxon>
    </lineage>
</organism>
<name>A0A151KUF4_9VIBR</name>
<dbReference type="EMBL" id="LOBR01000073">
    <property type="protein sequence ID" value="KYN84996.1"/>
    <property type="molecule type" value="Genomic_DNA"/>
</dbReference>
<proteinExistence type="predicted"/>